<dbReference type="EMBL" id="GGEC01061296">
    <property type="protein sequence ID" value="MBX41780.1"/>
    <property type="molecule type" value="Transcribed_RNA"/>
</dbReference>
<dbReference type="AlphaFoldDB" id="A0A2P2NHC6"/>
<protein>
    <submittedName>
        <fullName evidence="2">Uncharacterized protein</fullName>
    </submittedName>
</protein>
<proteinExistence type="predicted"/>
<evidence type="ECO:0000313" key="2">
    <source>
        <dbReference type="EMBL" id="MBX41780.1"/>
    </source>
</evidence>
<reference evidence="2" key="1">
    <citation type="submission" date="2018-02" db="EMBL/GenBank/DDBJ databases">
        <title>Rhizophora mucronata_Transcriptome.</title>
        <authorList>
            <person name="Meera S.P."/>
            <person name="Sreeshan A."/>
            <person name="Augustine A."/>
        </authorList>
    </citation>
    <scope>NUCLEOTIDE SEQUENCE</scope>
    <source>
        <tissue evidence="2">Leaf</tissue>
    </source>
</reference>
<feature type="region of interest" description="Disordered" evidence="1">
    <location>
        <begin position="1"/>
        <end position="35"/>
    </location>
</feature>
<evidence type="ECO:0000256" key="1">
    <source>
        <dbReference type="SAM" id="MobiDB-lite"/>
    </source>
</evidence>
<organism evidence="2">
    <name type="scientific">Rhizophora mucronata</name>
    <name type="common">Asiatic mangrove</name>
    <dbReference type="NCBI Taxonomy" id="61149"/>
    <lineage>
        <taxon>Eukaryota</taxon>
        <taxon>Viridiplantae</taxon>
        <taxon>Streptophyta</taxon>
        <taxon>Embryophyta</taxon>
        <taxon>Tracheophyta</taxon>
        <taxon>Spermatophyta</taxon>
        <taxon>Magnoliopsida</taxon>
        <taxon>eudicotyledons</taxon>
        <taxon>Gunneridae</taxon>
        <taxon>Pentapetalae</taxon>
        <taxon>rosids</taxon>
        <taxon>fabids</taxon>
        <taxon>Malpighiales</taxon>
        <taxon>Rhizophoraceae</taxon>
        <taxon>Rhizophora</taxon>
    </lineage>
</organism>
<sequence>MNTLSAVGLKYGARHSSTAKPLPLRPRTMVSQVDK</sequence>
<accession>A0A2P2NHC6</accession>
<name>A0A2P2NHC6_RHIMU</name>